<dbReference type="Pfam" id="PF00791">
    <property type="entry name" value="ZU5"/>
    <property type="match status" value="1"/>
</dbReference>
<name>A0A914BMC3_PATMI</name>
<dbReference type="GO" id="GO:0005886">
    <property type="term" value="C:plasma membrane"/>
    <property type="evidence" value="ECO:0007669"/>
    <property type="project" value="UniProtKB-SubCell"/>
</dbReference>
<comment type="similarity">
    <text evidence="1">Belongs to the unc-5 family.</text>
</comment>
<feature type="compositionally biased region" description="Polar residues" evidence="2">
    <location>
        <begin position="188"/>
        <end position="204"/>
    </location>
</feature>
<keyword evidence="1" id="KW-0675">Receptor</keyword>
<dbReference type="EnsemblMetazoa" id="XM_038221162.1">
    <property type="protein sequence ID" value="XP_038077090.1"/>
    <property type="gene ID" value="LOC119744916"/>
</dbReference>
<feature type="compositionally biased region" description="Polar residues" evidence="2">
    <location>
        <begin position="157"/>
        <end position="171"/>
    </location>
</feature>
<dbReference type="GeneID" id="119744916"/>
<dbReference type="PROSITE" id="PS51145">
    <property type="entry name" value="ZU5"/>
    <property type="match status" value="1"/>
</dbReference>
<organism evidence="4 5">
    <name type="scientific">Patiria miniata</name>
    <name type="common">Bat star</name>
    <name type="synonym">Asterina miniata</name>
    <dbReference type="NCBI Taxonomy" id="46514"/>
    <lineage>
        <taxon>Eukaryota</taxon>
        <taxon>Metazoa</taxon>
        <taxon>Echinodermata</taxon>
        <taxon>Eleutherozoa</taxon>
        <taxon>Asterozoa</taxon>
        <taxon>Asteroidea</taxon>
        <taxon>Valvatacea</taxon>
        <taxon>Valvatida</taxon>
        <taxon>Asterinidae</taxon>
        <taxon>Patiria</taxon>
    </lineage>
</organism>
<dbReference type="RefSeq" id="XP_038077090.1">
    <property type="nucleotide sequence ID" value="XM_038221162.1"/>
</dbReference>
<feature type="compositionally biased region" description="Basic and acidic residues" evidence="2">
    <location>
        <begin position="807"/>
        <end position="820"/>
    </location>
</feature>
<dbReference type="OMA" id="CCLRERY"/>
<feature type="region of interest" description="Disordered" evidence="2">
    <location>
        <begin position="1298"/>
        <end position="1323"/>
    </location>
</feature>
<feature type="region of interest" description="Disordered" evidence="2">
    <location>
        <begin position="95"/>
        <end position="214"/>
    </location>
</feature>
<evidence type="ECO:0000259" key="3">
    <source>
        <dbReference type="PROSITE" id="PS51145"/>
    </source>
</evidence>
<evidence type="ECO:0000256" key="2">
    <source>
        <dbReference type="SAM" id="MobiDB-lite"/>
    </source>
</evidence>
<feature type="region of interest" description="Disordered" evidence="2">
    <location>
        <begin position="887"/>
        <end position="930"/>
    </location>
</feature>
<evidence type="ECO:0000313" key="4">
    <source>
        <dbReference type="EnsemblMetazoa" id="XP_038077090.1"/>
    </source>
</evidence>
<evidence type="ECO:0000256" key="1">
    <source>
        <dbReference type="RuleBase" id="RU367033"/>
    </source>
</evidence>
<keyword evidence="1" id="KW-0217">Developmental protein</keyword>
<dbReference type="InterPro" id="IPR000906">
    <property type="entry name" value="ZU5_dom"/>
</dbReference>
<dbReference type="PANTHER" id="PTHR12582:SF41">
    <property type="entry name" value="UNC5C-LIKE PROTEIN"/>
    <property type="match status" value="1"/>
</dbReference>
<comment type="subcellular location">
    <subcellularLocation>
        <location evidence="1">Cell membrane</location>
        <topology evidence="1">Single-pass type I membrane protein</topology>
    </subcellularLocation>
</comment>
<feature type="region of interest" description="Disordered" evidence="2">
    <location>
        <begin position="970"/>
        <end position="989"/>
    </location>
</feature>
<dbReference type="OrthoDB" id="10318395at2759"/>
<protein>
    <recommendedName>
        <fullName evidence="1">Netrin receptor UNC5</fullName>
    </recommendedName>
</protein>
<proteinExistence type="inferred from homology"/>
<feature type="region of interest" description="Disordered" evidence="2">
    <location>
        <begin position="1185"/>
        <end position="1204"/>
    </location>
</feature>
<dbReference type="Gene3D" id="2.60.220.30">
    <property type="match status" value="1"/>
</dbReference>
<dbReference type="GO" id="GO:0005042">
    <property type="term" value="F:netrin receptor activity"/>
    <property type="evidence" value="ECO:0007669"/>
    <property type="project" value="UniProtKB-UniRule"/>
</dbReference>
<feature type="region of interest" description="Disordered" evidence="2">
    <location>
        <begin position="23"/>
        <end position="44"/>
    </location>
</feature>
<evidence type="ECO:0000313" key="5">
    <source>
        <dbReference type="Proteomes" id="UP000887568"/>
    </source>
</evidence>
<keyword evidence="1" id="KW-0393">Immunoglobulin domain</keyword>
<feature type="compositionally biased region" description="Polar residues" evidence="2">
    <location>
        <begin position="838"/>
        <end position="855"/>
    </location>
</feature>
<comment type="function">
    <text evidence="1">Receptor for netrin required for axon guidance. Mediates axon repulsion of neuronal growth cones in the developing nervous system upon ligand binding.</text>
</comment>
<keyword evidence="5" id="KW-1185">Reference proteome</keyword>
<reference evidence="4" key="1">
    <citation type="submission" date="2022-11" db="UniProtKB">
        <authorList>
            <consortium name="EnsemblMetazoa"/>
        </authorList>
    </citation>
    <scope>IDENTIFICATION</scope>
</reference>
<sequence>MSSSAGKRLAVELAAVYDTVRSPPLALPRDKTPTETAGGYVTPVGKFQPELDQHYQNIKHFKEIKPSFRSSKVQGKAIGGLGRSSDVVAPLLPLKPALPSKENPGSEVCYQNTPRVPTKTSGYAELRTTSPSIYSALSKGVPSTQPQRSELDHPHPQQGSMGNAPTVQPRLNRTPHKPARKPLVTYNPRASNVPWGSSEATSHSPQKDVSDAKPSQALIEGPLCFRNPMPASRRRTEFLTEIHTPDPALDEVLRKCQTAMEHYASEAAEGRIIFTTDRFACGMFDHRGGFLPLPNHKITLYVTPHAIVGDNPEPIFIFIHPDPPTALLDLETGVKPISPTVVCGKTGLKFSSDVVLSFPVKTQDTSAAARHQIIVSEQTSPSEKPKQQVMDKILDCFFSVDDNRCTMMVNQLGSFTVVSQAPIKTEEFRGRYASQPSDEFLNYRVGVFGRQLAGTGSAQIRVIFWKDSDAETQRIVAEEGRDRFRKLDRVRMAVISKYRRAVWVTASHVIPGWTMLTKDKERLSVERFISQHRKDGCLPSCTFALYRDTGGSASAQTPRVASCTIEVSQDGGYADEVEEDESETVQFVAVVDEESTAPVIPTRLPSLPGSQMSPTVPQRVPLNQKASIVTFTPLLKPPAGLRHKILGELSLHLEVSVISGRGWKLLAQKMGLSAPHICCLRERYLCPGQALLNWYLGQQVALVATREALRRLLDLFRDMDWPELQTILTREIQNTDNNDPGQDWSTKPPRCYEIIDDDANQAMKGAVDKGVAKSSPRLQRKNSYEAPSERNRIPVPSPRSSPKTVIKRNDPVHQVKKDIPDAENQTTVRQDAERQHKSPFNQNLHFTSSGSERIISPASSPTGYFYQPPLTQLPKPTLWNTAHNVLQHKKSQSGAPPQREDGSNSTLCQDAKQQSGFEEQPPPIPLLSPNEDAIEAAANEENPYLQPDVKDKVGPLWTMEKPHSIRPTTTFNKKLKAPTPPQRTTSVRMRKGRLQMPHGSQQVEPSTVSLPKVPDILSASDQIQHEREHDEEVIYECHQEPDQIPSVEEHPQYAASLQLKKKALQDILMKKILKATGREEADPEVRRHSTSSIGSIPESVYDDVEILLQENKDLEMMQEEPGGRQLVEKILKSSAIRGLLSKIPRNTSKKKIPPFPEELKSTAVNDDMVCYEPISGPEVPARTFNRSQEAESSGAVVKKTAPDVKPRDVADERCCYEEINEPKVPPRTIVPGCSGASYRKPLPQLPTSIDNRSVMHNMDVYEDTSSLTVPTQTGSQMVQVKTTSGELKTVRKFVPKTVPRAVPPKPEETYEVMPIGQGGVQRP</sequence>
<accession>A0A914BMC3</accession>
<feature type="domain" description="ZU5" evidence="3">
    <location>
        <begin position="278"/>
        <end position="421"/>
    </location>
</feature>
<feature type="region of interest" description="Disordered" evidence="2">
    <location>
        <begin position="766"/>
        <end position="855"/>
    </location>
</feature>
<dbReference type="InterPro" id="IPR037936">
    <property type="entry name" value="UNC5A-D"/>
</dbReference>
<dbReference type="PANTHER" id="PTHR12582">
    <property type="entry name" value="NETRIN RECEPTOR UNC5"/>
    <property type="match status" value="1"/>
</dbReference>
<feature type="compositionally biased region" description="Polar residues" evidence="2">
    <location>
        <begin position="109"/>
        <end position="148"/>
    </location>
</feature>
<feature type="compositionally biased region" description="Polar residues" evidence="2">
    <location>
        <begin position="903"/>
        <end position="917"/>
    </location>
</feature>
<dbReference type="Proteomes" id="UP000887568">
    <property type="component" value="Unplaced"/>
</dbReference>